<keyword evidence="3" id="KW-1003">Cell membrane</keyword>
<evidence type="ECO:0000259" key="11">
    <source>
        <dbReference type="PROSITE" id="PS50928"/>
    </source>
</evidence>
<dbReference type="HOGENOM" id="CLU_027711_0_0_5"/>
<dbReference type="STRING" id="402881.Plav_1066"/>
<dbReference type="Gene3D" id="1.10.3720.10">
    <property type="entry name" value="MetI-like"/>
    <property type="match status" value="1"/>
</dbReference>
<dbReference type="CDD" id="cd13641">
    <property type="entry name" value="PBP2_HisX_like"/>
    <property type="match status" value="1"/>
</dbReference>
<name>A7HS05_PARL1</name>
<keyword evidence="10" id="KW-0732">Signal</keyword>
<sequence>MLNRASLALAALFLSVWGFPSGAAAAPSCAIDRPVMFGGLDWDSNAFHTELARLIIERGYGCETDVLPGSTLPLVTGLGQGDIDVLMEIWRDNVTEPWNEALEAGTVVSLGTNFPDAVQGWYVPRYVIEGDAARGIEPMAPDLRSVSDLKQHAALFRDPEQPGKGRFYNCILGWSCEEQSTRKLEGYGLDRFYTNFRPGTGAALAAAIASAYERGEPVVAYYWGPTWVLGTYDLVKLEEPPYSEEAWNAFNADPKRNPPVAFPTVEVIIGANARFAERAPEITAFLRAYETTGQMTSEALAYMQANSEASARDAALHFIETRPDIWRQWVTPEIAARVTGEREAEARSFPVALEFPVEAWVNRAMKNFVADYGNAFHAASGWLLALIVALEAGLGALPWWLIILAVAGAAWHASRHFALPVILAGLLFLIGTLGLWDLAIQTLALMLVSVFFAVLIGLPSGIAIAASDIARRIVLPVLDAMQTLPSFVYLIPALMLFGLGKVPALFATVIYATPPLIRLVDLGLRTVDRQLVEMAADLGADKWRQLIDIKLPLALPSIMAGVNQTTMMALSMVVIASMIGARGLGEEVLLGIQRLDIGRGLAAGIAIVALAIVFDRITQAYGRVNRKDAPPGR</sequence>
<comment type="similarity">
    <text evidence="8">In the N-terminal section; belongs to the binding-protein-dependent transport system permease family.</text>
</comment>
<feature type="transmembrane region" description="Helical" evidence="9">
    <location>
        <begin position="417"/>
        <end position="436"/>
    </location>
</feature>
<accession>A7HS05</accession>
<comment type="subcellular location">
    <subcellularLocation>
        <location evidence="1 9">Cell membrane</location>
        <topology evidence="1 9">Multi-pass membrane protein</topology>
    </subcellularLocation>
</comment>
<dbReference type="AlphaFoldDB" id="A7HS05"/>
<evidence type="ECO:0000256" key="2">
    <source>
        <dbReference type="ARBA" id="ARBA00022448"/>
    </source>
</evidence>
<evidence type="ECO:0000256" key="4">
    <source>
        <dbReference type="ARBA" id="ARBA00022692"/>
    </source>
</evidence>
<feature type="transmembrane region" description="Helical" evidence="9">
    <location>
        <begin position="566"/>
        <end position="585"/>
    </location>
</feature>
<feature type="domain" description="ABC transmembrane type-1" evidence="11">
    <location>
        <begin position="439"/>
        <end position="618"/>
    </location>
</feature>
<comment type="similarity">
    <text evidence="7">In the C-terminal section; belongs to the OsmX family.</text>
</comment>
<evidence type="ECO:0000256" key="5">
    <source>
        <dbReference type="ARBA" id="ARBA00022989"/>
    </source>
</evidence>
<dbReference type="Pfam" id="PF00528">
    <property type="entry name" value="BPD_transp_1"/>
    <property type="match status" value="1"/>
</dbReference>
<dbReference type="GO" id="GO:0043190">
    <property type="term" value="C:ATP-binding cassette (ABC) transporter complex"/>
    <property type="evidence" value="ECO:0007669"/>
    <property type="project" value="InterPro"/>
</dbReference>
<dbReference type="PANTHER" id="PTHR47737:SF1">
    <property type="entry name" value="GLYCINE BETAINE_PROLINE BETAINE TRANSPORT SYSTEM PERMEASE PROTEIN PROW"/>
    <property type="match status" value="1"/>
</dbReference>
<dbReference type="InterPro" id="IPR035906">
    <property type="entry name" value="MetI-like_sf"/>
</dbReference>
<evidence type="ECO:0000313" key="12">
    <source>
        <dbReference type="EMBL" id="ABS62688.1"/>
    </source>
</evidence>
<dbReference type="PROSITE" id="PS50928">
    <property type="entry name" value="ABC_TM1"/>
    <property type="match status" value="1"/>
</dbReference>
<dbReference type="Proteomes" id="UP000006377">
    <property type="component" value="Chromosome"/>
</dbReference>
<dbReference type="Pfam" id="PF04069">
    <property type="entry name" value="OpuAC"/>
    <property type="match status" value="1"/>
</dbReference>
<keyword evidence="2 9" id="KW-0813">Transport</keyword>
<dbReference type="SUPFAM" id="SSF161098">
    <property type="entry name" value="MetI-like"/>
    <property type="match status" value="1"/>
</dbReference>
<keyword evidence="13" id="KW-1185">Reference proteome</keyword>
<evidence type="ECO:0000256" key="1">
    <source>
        <dbReference type="ARBA" id="ARBA00004651"/>
    </source>
</evidence>
<keyword evidence="5 9" id="KW-1133">Transmembrane helix</keyword>
<dbReference type="PANTHER" id="PTHR47737">
    <property type="entry name" value="GLYCINE BETAINE/PROLINE BETAINE TRANSPORT SYSTEM PERMEASE PROTEIN PROW"/>
    <property type="match status" value="1"/>
</dbReference>
<dbReference type="SUPFAM" id="SSF53850">
    <property type="entry name" value="Periplasmic binding protein-like II"/>
    <property type="match status" value="1"/>
</dbReference>
<proteinExistence type="inferred from homology"/>
<evidence type="ECO:0000256" key="3">
    <source>
        <dbReference type="ARBA" id="ARBA00022475"/>
    </source>
</evidence>
<evidence type="ECO:0000256" key="6">
    <source>
        <dbReference type="ARBA" id="ARBA00023136"/>
    </source>
</evidence>
<dbReference type="GO" id="GO:0015871">
    <property type="term" value="P:choline transport"/>
    <property type="evidence" value="ECO:0007669"/>
    <property type="project" value="TreeGrafter"/>
</dbReference>
<dbReference type="GO" id="GO:0031460">
    <property type="term" value="P:glycine betaine transport"/>
    <property type="evidence" value="ECO:0007669"/>
    <property type="project" value="TreeGrafter"/>
</dbReference>
<dbReference type="InterPro" id="IPR000515">
    <property type="entry name" value="MetI-like"/>
</dbReference>
<gene>
    <name evidence="12" type="ordered locus">Plav_1066</name>
</gene>
<evidence type="ECO:0000256" key="8">
    <source>
        <dbReference type="ARBA" id="ARBA00035652"/>
    </source>
</evidence>
<dbReference type="Gene3D" id="3.40.190.100">
    <property type="entry name" value="Glycine betaine-binding periplasmic protein, domain 2"/>
    <property type="match status" value="1"/>
</dbReference>
<reference evidence="12 13" key="1">
    <citation type="journal article" date="2011" name="Stand. Genomic Sci.">
        <title>Complete genome sequence of Parvibaculum lavamentivorans type strain (DS-1(T)).</title>
        <authorList>
            <person name="Schleheck D."/>
            <person name="Weiss M."/>
            <person name="Pitluck S."/>
            <person name="Bruce D."/>
            <person name="Land M.L."/>
            <person name="Han S."/>
            <person name="Saunders E."/>
            <person name="Tapia R."/>
            <person name="Detter C."/>
            <person name="Brettin T."/>
            <person name="Han J."/>
            <person name="Woyke T."/>
            <person name="Goodwin L."/>
            <person name="Pennacchio L."/>
            <person name="Nolan M."/>
            <person name="Cook A.M."/>
            <person name="Kjelleberg S."/>
            <person name="Thomas T."/>
        </authorList>
    </citation>
    <scope>NUCLEOTIDE SEQUENCE [LARGE SCALE GENOMIC DNA]</scope>
    <source>
        <strain evidence="13">DS-1 / DSM 13023 / NCIMB 13966</strain>
    </source>
</reference>
<organism evidence="12 13">
    <name type="scientific">Parvibaculum lavamentivorans (strain DS-1 / DSM 13023 / NCIMB 13966)</name>
    <dbReference type="NCBI Taxonomy" id="402881"/>
    <lineage>
        <taxon>Bacteria</taxon>
        <taxon>Pseudomonadati</taxon>
        <taxon>Pseudomonadota</taxon>
        <taxon>Alphaproteobacteria</taxon>
        <taxon>Hyphomicrobiales</taxon>
        <taxon>Parvibaculaceae</taxon>
        <taxon>Parvibaculum</taxon>
    </lineage>
</organism>
<dbReference type="eggNOG" id="COG2113">
    <property type="taxonomic scope" value="Bacteria"/>
</dbReference>
<dbReference type="GO" id="GO:0005275">
    <property type="term" value="F:amine transmembrane transporter activity"/>
    <property type="evidence" value="ECO:0007669"/>
    <property type="project" value="TreeGrafter"/>
</dbReference>
<feature type="signal peptide" evidence="10">
    <location>
        <begin position="1"/>
        <end position="25"/>
    </location>
</feature>
<dbReference type="Gene3D" id="3.40.190.10">
    <property type="entry name" value="Periplasmic binding protein-like II"/>
    <property type="match status" value="1"/>
</dbReference>
<keyword evidence="6 9" id="KW-0472">Membrane</keyword>
<evidence type="ECO:0000256" key="7">
    <source>
        <dbReference type="ARBA" id="ARBA00035642"/>
    </source>
</evidence>
<dbReference type="GO" id="GO:0015226">
    <property type="term" value="F:carnitine transmembrane transporter activity"/>
    <property type="evidence" value="ECO:0007669"/>
    <property type="project" value="TreeGrafter"/>
</dbReference>
<feature type="transmembrane region" description="Helical" evidence="9">
    <location>
        <begin position="597"/>
        <end position="614"/>
    </location>
</feature>
<dbReference type="EMBL" id="CP000774">
    <property type="protein sequence ID" value="ABS62688.1"/>
    <property type="molecule type" value="Genomic_DNA"/>
</dbReference>
<feature type="chain" id="PRO_5002707425" evidence="10">
    <location>
        <begin position="26"/>
        <end position="633"/>
    </location>
</feature>
<evidence type="ECO:0000313" key="13">
    <source>
        <dbReference type="Proteomes" id="UP000006377"/>
    </source>
</evidence>
<evidence type="ECO:0000256" key="10">
    <source>
        <dbReference type="SAM" id="SignalP"/>
    </source>
</evidence>
<feature type="transmembrane region" description="Helical" evidence="9">
    <location>
        <begin position="442"/>
        <end position="466"/>
    </location>
</feature>
<comment type="similarity">
    <text evidence="9">Belongs to the binding-protein-dependent transport system permease family.</text>
</comment>
<protein>
    <submittedName>
        <fullName evidence="12">Substrate-binding region of ABC-type glycine betaine transport system</fullName>
    </submittedName>
</protein>
<feature type="transmembrane region" description="Helical" evidence="9">
    <location>
        <begin position="382"/>
        <end position="410"/>
    </location>
</feature>
<evidence type="ECO:0000256" key="9">
    <source>
        <dbReference type="RuleBase" id="RU363032"/>
    </source>
</evidence>
<feature type="transmembrane region" description="Helical" evidence="9">
    <location>
        <begin position="487"/>
        <end position="512"/>
    </location>
</feature>
<dbReference type="OrthoDB" id="9786266at2"/>
<keyword evidence="4 9" id="KW-0812">Transmembrane</keyword>
<dbReference type="CDD" id="cd06261">
    <property type="entry name" value="TM_PBP2"/>
    <property type="match status" value="1"/>
</dbReference>
<dbReference type="InterPro" id="IPR007210">
    <property type="entry name" value="ABC_Gly_betaine_transp_sub-bd"/>
</dbReference>
<dbReference type="FunFam" id="1.10.3720.10:FF:000001">
    <property type="entry name" value="Glycine betaine ABC transporter, permease"/>
    <property type="match status" value="1"/>
</dbReference>
<dbReference type="KEGG" id="pla:Plav_1066"/>
<dbReference type="eggNOG" id="COG4176">
    <property type="taxonomic scope" value="Bacteria"/>
</dbReference>